<dbReference type="GO" id="GO:0005886">
    <property type="term" value="C:plasma membrane"/>
    <property type="evidence" value="ECO:0007669"/>
    <property type="project" value="UniProtKB-SubCell"/>
</dbReference>
<feature type="transmembrane region" description="Helical" evidence="12">
    <location>
        <begin position="608"/>
        <end position="634"/>
    </location>
</feature>
<evidence type="ECO:0000256" key="13">
    <source>
        <dbReference type="SAM" id="SignalP"/>
    </source>
</evidence>
<dbReference type="PROSITE" id="PS50259">
    <property type="entry name" value="G_PROTEIN_RECEP_F3_4"/>
    <property type="match status" value="1"/>
</dbReference>
<dbReference type="InterPro" id="IPR017979">
    <property type="entry name" value="GPCR_3_CS"/>
</dbReference>
<evidence type="ECO:0000256" key="2">
    <source>
        <dbReference type="ARBA" id="ARBA00007242"/>
    </source>
</evidence>
<feature type="signal peptide" evidence="13">
    <location>
        <begin position="1"/>
        <end position="16"/>
    </location>
</feature>
<keyword evidence="16" id="KW-1185">Reference proteome</keyword>
<dbReference type="PROSITE" id="PS00981">
    <property type="entry name" value="G_PROTEIN_RECEP_F3_3"/>
    <property type="match status" value="1"/>
</dbReference>
<feature type="transmembrane region" description="Helical" evidence="12">
    <location>
        <begin position="723"/>
        <end position="746"/>
    </location>
</feature>
<dbReference type="PRINTS" id="PR01535">
    <property type="entry name" value="VOMERONASL2R"/>
</dbReference>
<name>A0A671PXM0_9TELE</name>
<protein>
    <submittedName>
        <fullName evidence="15">Extracellular calcium-sensing receptor-like</fullName>
    </submittedName>
</protein>
<dbReference type="Proteomes" id="UP000472260">
    <property type="component" value="Unassembled WGS sequence"/>
</dbReference>
<dbReference type="InterPro" id="IPR011500">
    <property type="entry name" value="GPCR_3_9-Cys_dom"/>
</dbReference>
<evidence type="ECO:0000256" key="5">
    <source>
        <dbReference type="ARBA" id="ARBA00022729"/>
    </source>
</evidence>
<accession>A0A671PXM0</accession>
<evidence type="ECO:0000256" key="10">
    <source>
        <dbReference type="ARBA" id="ARBA00023180"/>
    </source>
</evidence>
<dbReference type="Pfam" id="PF00003">
    <property type="entry name" value="7tm_3"/>
    <property type="match status" value="1"/>
</dbReference>
<evidence type="ECO:0000256" key="3">
    <source>
        <dbReference type="ARBA" id="ARBA00022475"/>
    </source>
</evidence>
<dbReference type="SUPFAM" id="SSF53822">
    <property type="entry name" value="Periplasmic binding protein-like I"/>
    <property type="match status" value="1"/>
</dbReference>
<comment type="subcellular location">
    <subcellularLocation>
        <location evidence="1">Cell membrane</location>
        <topology evidence="1">Multi-pass membrane protein</topology>
    </subcellularLocation>
</comment>
<feature type="transmembrane region" description="Helical" evidence="12">
    <location>
        <begin position="646"/>
        <end position="666"/>
    </location>
</feature>
<evidence type="ECO:0000256" key="8">
    <source>
        <dbReference type="ARBA" id="ARBA00023136"/>
    </source>
</evidence>
<dbReference type="InterPro" id="IPR004073">
    <property type="entry name" value="GPCR_3_vmron_rcpt_2"/>
</dbReference>
<dbReference type="InterPro" id="IPR017978">
    <property type="entry name" value="GPCR_3_C"/>
</dbReference>
<evidence type="ECO:0000313" key="16">
    <source>
        <dbReference type="Proteomes" id="UP000472260"/>
    </source>
</evidence>
<dbReference type="CDD" id="cd15283">
    <property type="entry name" value="7tmC_V2R_pheromone"/>
    <property type="match status" value="1"/>
</dbReference>
<reference evidence="15" key="2">
    <citation type="submission" date="2025-09" db="UniProtKB">
        <authorList>
            <consortium name="Ensembl"/>
        </authorList>
    </citation>
    <scope>IDENTIFICATION</scope>
</reference>
<keyword evidence="6 12" id="KW-1133">Transmembrane helix</keyword>
<evidence type="ECO:0000256" key="12">
    <source>
        <dbReference type="SAM" id="Phobius"/>
    </source>
</evidence>
<evidence type="ECO:0000259" key="14">
    <source>
        <dbReference type="PROSITE" id="PS50259"/>
    </source>
</evidence>
<keyword evidence="9" id="KW-0675">Receptor</keyword>
<feature type="transmembrane region" description="Helical" evidence="12">
    <location>
        <begin position="678"/>
        <end position="702"/>
    </location>
</feature>
<evidence type="ECO:0000256" key="11">
    <source>
        <dbReference type="ARBA" id="ARBA00023224"/>
    </source>
</evidence>
<dbReference type="InterPro" id="IPR001828">
    <property type="entry name" value="ANF_lig-bd_rcpt"/>
</dbReference>
<dbReference type="FunFam" id="3.40.50.2300:FF:000016">
    <property type="entry name" value="Taste 1 receptor member 2"/>
    <property type="match status" value="1"/>
</dbReference>
<feature type="transmembrane region" description="Helical" evidence="12">
    <location>
        <begin position="766"/>
        <end position="789"/>
    </location>
</feature>
<dbReference type="PRINTS" id="PR00248">
    <property type="entry name" value="GPCRMGR"/>
</dbReference>
<sequence length="877" mass="97037">MLVFGFLLLCSIKTKGETKVNCSMIGKPEYALLSKDGDIIIGGAFSIHSKINLEMPSFTEKPHRLMCTRFLQQDKPYYKISLSLSLSLSLNLREFRFAQTMIFAIEEINSKASLLPNISIGYQIFDSCGSTLASMRSSMALINGQELTAEHICSGKTAVKAIIGESESSSTIVLSRATGPFRIPVISHFATCACLSNRKQFPSFFRTIPSDFYQSRALAQLVKHFRWTWVGAVRSDNDYGNNGMATFVEVAEREGVCIEYSEAISRTNSKEKIAKVVEVIKKGTAKVLVAFLAQGEMDVLLEEIIRQNVTGLQWVGSESWITARYLATKIVSKVLGGAVGFTISKSKIPGLREFLLKVNPSQNPSNALLREFWEMAFGCHLFPTISSKTEHEKFCNGSENLSNMSNEFTDVSELRISNNVYKAVYAIAYALHNTLACKTSNGAPENKGTCGTKDLIVMHSLQNVNFTMASGETIYFDQNGDPTARYELVNWQKNGAGETTFITVGHYDASLPSEQQFVMNSINIVWAGDSHTKPSSVCSESCRPGFRQAVIKGRPLCCFECLRCPSGEISSTTDSAECIKCPLEHWSNENHSMCVLKKVEFLSFEENMGILLTAFSLTGVSLTIAVALMFYHFIDTPLVKASNAELSFLLLFSLSLCFLCSLTFIGQPTEWSCMLRHTAFGITFALCMSCVLARTIAVVMAFKATVPGTSVPQCTLPLQRVSVFCCTFFQVIICTLWLVLAPPIPYKNITHSLDTIILECDLGSAIGFWAVLGYIGLLSVLCFVLAFLARKLPDNFNEAKFITFSLLLIFCAVWITFIPAYVSSPGKFTVAVEIFAILASSFGLLFCIFTPKCYIILLKPEQNTRKHIMGKTHNKSQ</sequence>
<dbReference type="FunFam" id="2.10.50.30:FF:000002">
    <property type="entry name" value="Vomeronasal 2 receptor, h1"/>
    <property type="match status" value="1"/>
</dbReference>
<keyword evidence="10" id="KW-0325">Glycoprotein</keyword>
<gene>
    <name evidence="15" type="primary">LOC107702187</name>
</gene>
<evidence type="ECO:0000313" key="15">
    <source>
        <dbReference type="Ensembl" id="ENSSANP00000060997.1"/>
    </source>
</evidence>
<dbReference type="Pfam" id="PF07562">
    <property type="entry name" value="NCD3G"/>
    <property type="match status" value="1"/>
</dbReference>
<keyword evidence="4 12" id="KW-0812">Transmembrane</keyword>
<comment type="similarity">
    <text evidence="2">Belongs to the G-protein coupled receptor 3 family.</text>
</comment>
<feature type="transmembrane region" description="Helical" evidence="12">
    <location>
        <begin position="801"/>
        <end position="822"/>
    </location>
</feature>
<keyword evidence="3" id="KW-1003">Cell membrane</keyword>
<evidence type="ECO:0000256" key="9">
    <source>
        <dbReference type="ARBA" id="ARBA00023170"/>
    </source>
</evidence>
<keyword evidence="11" id="KW-0807">Transducer</keyword>
<dbReference type="PANTHER" id="PTHR24061">
    <property type="entry name" value="CALCIUM-SENSING RECEPTOR-RELATED"/>
    <property type="match status" value="1"/>
</dbReference>
<dbReference type="GO" id="GO:0004930">
    <property type="term" value="F:G protein-coupled receptor activity"/>
    <property type="evidence" value="ECO:0007669"/>
    <property type="project" value="UniProtKB-KW"/>
</dbReference>
<keyword evidence="7" id="KW-0297">G-protein coupled receptor</keyword>
<evidence type="ECO:0000256" key="6">
    <source>
        <dbReference type="ARBA" id="ARBA00022989"/>
    </source>
</evidence>
<evidence type="ECO:0000256" key="1">
    <source>
        <dbReference type="ARBA" id="ARBA00004651"/>
    </source>
</evidence>
<dbReference type="Pfam" id="PF01094">
    <property type="entry name" value="ANF_receptor"/>
    <property type="match status" value="1"/>
</dbReference>
<evidence type="ECO:0000256" key="7">
    <source>
        <dbReference type="ARBA" id="ARBA00023040"/>
    </source>
</evidence>
<feature type="chain" id="PRO_5025550670" evidence="13">
    <location>
        <begin position="17"/>
        <end position="877"/>
    </location>
</feature>
<reference evidence="15" key="1">
    <citation type="submission" date="2025-08" db="UniProtKB">
        <authorList>
            <consortium name="Ensembl"/>
        </authorList>
    </citation>
    <scope>IDENTIFICATION</scope>
</reference>
<proteinExistence type="inferred from homology"/>
<dbReference type="Ensembl" id="ENSSANT00000064879.1">
    <property type="protein sequence ID" value="ENSSANP00000060997.1"/>
    <property type="gene ID" value="ENSSANG00000030435.1"/>
</dbReference>
<evidence type="ECO:0000256" key="4">
    <source>
        <dbReference type="ARBA" id="ARBA00022692"/>
    </source>
</evidence>
<organism evidence="15 16">
    <name type="scientific">Sinocyclocheilus anshuiensis</name>
    <dbReference type="NCBI Taxonomy" id="1608454"/>
    <lineage>
        <taxon>Eukaryota</taxon>
        <taxon>Metazoa</taxon>
        <taxon>Chordata</taxon>
        <taxon>Craniata</taxon>
        <taxon>Vertebrata</taxon>
        <taxon>Euteleostomi</taxon>
        <taxon>Actinopterygii</taxon>
        <taxon>Neopterygii</taxon>
        <taxon>Teleostei</taxon>
        <taxon>Ostariophysi</taxon>
        <taxon>Cypriniformes</taxon>
        <taxon>Cyprinidae</taxon>
        <taxon>Cyprininae</taxon>
        <taxon>Sinocyclocheilus</taxon>
    </lineage>
</organism>
<dbReference type="InterPro" id="IPR000068">
    <property type="entry name" value="GPCR_3_Ca_sens_rcpt-rel"/>
</dbReference>
<keyword evidence="8 12" id="KW-0472">Membrane</keyword>
<dbReference type="PANTHER" id="PTHR24061:SF538">
    <property type="entry name" value="OLFACTORY RECEPTOR C FAMILY, H1"/>
    <property type="match status" value="1"/>
</dbReference>
<dbReference type="Gene3D" id="3.40.50.2300">
    <property type="match status" value="2"/>
</dbReference>
<dbReference type="InterPro" id="IPR038550">
    <property type="entry name" value="GPCR_3_9-Cys_sf"/>
</dbReference>
<feature type="transmembrane region" description="Helical" evidence="12">
    <location>
        <begin position="834"/>
        <end position="857"/>
    </location>
</feature>
<dbReference type="AlphaFoldDB" id="A0A671PXM0"/>
<dbReference type="CDD" id="cd06364">
    <property type="entry name" value="PBP1_CaSR"/>
    <property type="match status" value="1"/>
</dbReference>
<feature type="domain" description="G-protein coupled receptors family 3 profile" evidence="14">
    <location>
        <begin position="608"/>
        <end position="872"/>
    </location>
</feature>
<dbReference type="InterPro" id="IPR000337">
    <property type="entry name" value="GPCR_3"/>
</dbReference>
<keyword evidence="5 13" id="KW-0732">Signal</keyword>
<dbReference type="InterPro" id="IPR028082">
    <property type="entry name" value="Peripla_BP_I"/>
</dbReference>
<dbReference type="Gene3D" id="2.10.50.30">
    <property type="entry name" value="GPCR, family 3, nine cysteines domain"/>
    <property type="match status" value="1"/>
</dbReference>